<proteinExistence type="predicted"/>
<dbReference type="AlphaFoldDB" id="A0AAI9UG59"/>
<dbReference type="Proteomes" id="UP001239213">
    <property type="component" value="Unassembled WGS sequence"/>
</dbReference>
<evidence type="ECO:0000313" key="2">
    <source>
        <dbReference type="Proteomes" id="UP001239213"/>
    </source>
</evidence>
<gene>
    <name evidence="1" type="ORF">CCUS01_09864</name>
</gene>
<reference evidence="1" key="1">
    <citation type="submission" date="2016-11" db="EMBL/GenBank/DDBJ databases">
        <title>The genome sequence of Colletotrichum cuscutae.</title>
        <authorList>
            <person name="Baroncelli R."/>
        </authorList>
    </citation>
    <scope>NUCLEOTIDE SEQUENCE</scope>
    <source>
        <strain evidence="1">IMI 304802</strain>
    </source>
</reference>
<keyword evidence="2" id="KW-1185">Reference proteome</keyword>
<accession>A0AAI9UG59</accession>
<name>A0AAI9UG59_9PEZI</name>
<comment type="caution">
    <text evidence="1">The sequence shown here is derived from an EMBL/GenBank/DDBJ whole genome shotgun (WGS) entry which is preliminary data.</text>
</comment>
<organism evidence="1 2">
    <name type="scientific">Colletotrichum cuscutae</name>
    <dbReference type="NCBI Taxonomy" id="1209917"/>
    <lineage>
        <taxon>Eukaryota</taxon>
        <taxon>Fungi</taxon>
        <taxon>Dikarya</taxon>
        <taxon>Ascomycota</taxon>
        <taxon>Pezizomycotina</taxon>
        <taxon>Sordariomycetes</taxon>
        <taxon>Hypocreomycetidae</taxon>
        <taxon>Glomerellales</taxon>
        <taxon>Glomerellaceae</taxon>
        <taxon>Colletotrichum</taxon>
        <taxon>Colletotrichum acutatum species complex</taxon>
    </lineage>
</organism>
<sequence length="201" mass="22365">MPLDSWPYAAVELDFQSDNHTWRKNRDKPSSRPLKPREDDILVWERFVGVATEGREIKHTCLSALMEHYHWASRGEKYCKVLRTAARAVPVWAEAAIKLNRLMLGRHQPGRSGHSQIMAIQIGLYETEQSPAPGGYAVALAKDDTHSLNALEATIEGDIVSEFVDEFLAEQLADAAATTRGSITNRENAPATGMVILSRNV</sequence>
<dbReference type="EMBL" id="MPDP01000284">
    <property type="protein sequence ID" value="KAK1456700.1"/>
    <property type="molecule type" value="Genomic_DNA"/>
</dbReference>
<protein>
    <submittedName>
        <fullName evidence="1">Uncharacterized protein</fullName>
    </submittedName>
</protein>
<evidence type="ECO:0000313" key="1">
    <source>
        <dbReference type="EMBL" id="KAK1456700.1"/>
    </source>
</evidence>